<organism evidence="2">
    <name type="scientific">Aphanomyces invadans</name>
    <dbReference type="NCBI Taxonomy" id="157072"/>
    <lineage>
        <taxon>Eukaryota</taxon>
        <taxon>Sar</taxon>
        <taxon>Stramenopiles</taxon>
        <taxon>Oomycota</taxon>
        <taxon>Saprolegniomycetes</taxon>
        <taxon>Saprolegniales</taxon>
        <taxon>Verrucalvaceae</taxon>
        <taxon>Aphanomyces</taxon>
    </lineage>
</organism>
<dbReference type="SUPFAM" id="SSF48371">
    <property type="entry name" value="ARM repeat"/>
    <property type="match status" value="3"/>
</dbReference>
<gene>
    <name evidence="2" type="ORF">H310_14858</name>
</gene>
<sequence>MSTACQSPEDGTCTVRSPRPNMSNLDDEAAAEKRSHTLDPKQEAAVAVLAKAAGPVFAKPYKGDLFGTRTNTIDGMLYLSRITVKDQLKNNVPTPLHTASVDTALPQHLDNPAQHMSETGYRAKKRQCAKTFERMIYSRLTPPSSNEFGAPTSKDKGMKSLLDNGIVPALVSLAAVPDTQTQSHCAKAFYGLAQVPCTRRLLVLHNIVGTISLLVRHGDATRSKFKQDLAAILGHITEESFLEDKLLHDGVDRVLVKLYHGHNAETKRIVALAYFNLSHNASQLKHYIDAFTQCITTVCKTMNAAAHPSKATLLLVQALFNLTQTQTFHNALMAENAHRILSLPVAHFCKCHQHKSRPTEPVEDDAIEFGLKGLFLLAATKNGRQHIVQDGLVPSIVACLSLGGAIADTVCSILYQLSMDESCRDAMVHDMATIVDNIVHISTYGYFTMSWVFRHVCATRAIYPSLVVAGVVPVLMQMTRDAHDEIKLNGISCMCCLLQCDLQLDDATGCTERIIVDLVQFLQSPIESIVVFAITALFNLSCNDTLIPFLSAPSTGLVDALKHVIRPPSHSHRRPTEKVTNVMLPLIYQLAPTTRVVMLQSGFFDFVATAISTTSGAPRHAALDTMVQFALDPAEFPQGTDDVRALVKALYTLKTNSDTIALRSCVSLLAHLTTSPKNRDVLLKTGCAVCLARICNTADDFIMGNCAYILYCLADTIEAVEVIVREEAIPVLIQLSRASNDTVKELCILTFCRISAHSNMETKLVEQGAIAASMIMALVATKSDQIKTLCIKIISNCLSVQAKHCTRTMIDHGVFWALSSLSTLPFADTKHACATCFCNLSSAYPLKMIEAGVPRALVQIVETGDGPTIVVGLQAIANLLHNDKACGILVNEGIVKILRRLVDDSNAAVAHAAAMVFLKTSRADDKCRIESIRNGLLPWMRSILSNESLVLQCLITLCDCTANRAAQVHMHPAHAMDILRIASMSTALTSATTPDRMGLTVQALYNLTCQPSKLLELVQAGAHNFLQQGLRADDRDLSSLCVLSLYNLTCVLDETALSALVASGLTQVLHDTYLLDLEKAWCVLSICNLALGKVNSSRIVMENGGVVLVDYVQSNEFRPATSLDAAVPPPLASTVAAAFRKLINPPGNQKAMVELGVVLSFVRLLSDATAPYDIIITCLESLTILTRNKDHIWRSLSDGLLGCILDISDRNEAQSTPDPTIGAHCFTVLSNLCAVDFDSAAPTHPHNIRANANVIAYLTQLSEYSTKQNPAGCTPIVQPARVHSQVHSRFLAPLPPGIPCNNAHVSPSYSVPWEKCCAHNCPALPSPIGCVWSPVNISVFTKHLPDSFKLPRFEILEKIPLVRDYADTSEAAHRYVVGIKGLVRLQVQAHNQAMLSLRRKKLAASSHLDNLQDAVDTSVARPLSGKTRKEASSSKQTTLHNPMSRLRAKRSSSLKCLDQNQSHFDWLKGICPLLVGTNTRTAQA</sequence>
<accession>A0A024T8J9</accession>
<dbReference type="OrthoDB" id="7537227at2759"/>
<dbReference type="EMBL" id="KI914047">
    <property type="protein sequence ID" value="ETV90348.1"/>
    <property type="molecule type" value="Genomic_DNA"/>
</dbReference>
<dbReference type="InterPro" id="IPR011989">
    <property type="entry name" value="ARM-like"/>
</dbReference>
<feature type="region of interest" description="Disordered" evidence="1">
    <location>
        <begin position="1"/>
        <end position="22"/>
    </location>
</feature>
<protein>
    <recommendedName>
        <fullName evidence="3">Armadillo repeat-containing domain-containing protein</fullName>
    </recommendedName>
</protein>
<dbReference type="GeneID" id="20091908"/>
<dbReference type="InterPro" id="IPR016024">
    <property type="entry name" value="ARM-type_fold"/>
</dbReference>
<dbReference type="PANTHER" id="PTHR23315:SF7">
    <property type="entry name" value="U-BOX DOMAIN-CONTAINING PROTEIN 4"/>
    <property type="match status" value="1"/>
</dbReference>
<dbReference type="PANTHER" id="PTHR23315">
    <property type="entry name" value="U BOX DOMAIN-CONTAINING"/>
    <property type="match status" value="1"/>
</dbReference>
<dbReference type="RefSeq" id="XP_008881022.1">
    <property type="nucleotide sequence ID" value="XM_008882800.1"/>
</dbReference>
<feature type="region of interest" description="Disordered" evidence="1">
    <location>
        <begin position="1419"/>
        <end position="1451"/>
    </location>
</feature>
<proteinExistence type="predicted"/>
<evidence type="ECO:0000313" key="2">
    <source>
        <dbReference type="EMBL" id="ETV90348.1"/>
    </source>
</evidence>
<name>A0A024T8J9_9STRA</name>
<dbReference type="VEuPathDB" id="FungiDB:H310_14858"/>
<evidence type="ECO:0008006" key="3">
    <source>
        <dbReference type="Google" id="ProtNLM"/>
    </source>
</evidence>
<reference evidence="2" key="1">
    <citation type="submission" date="2013-12" db="EMBL/GenBank/DDBJ databases">
        <title>The Genome Sequence of Aphanomyces invadans NJM9701.</title>
        <authorList>
            <consortium name="The Broad Institute Genomics Platform"/>
            <person name="Russ C."/>
            <person name="Tyler B."/>
            <person name="van West P."/>
            <person name="Dieguez-Uribeondo J."/>
            <person name="Young S.K."/>
            <person name="Zeng Q."/>
            <person name="Gargeya S."/>
            <person name="Fitzgerald M."/>
            <person name="Abouelleil A."/>
            <person name="Alvarado L."/>
            <person name="Chapman S.B."/>
            <person name="Gainer-Dewar J."/>
            <person name="Goldberg J."/>
            <person name="Griggs A."/>
            <person name="Gujja S."/>
            <person name="Hansen M."/>
            <person name="Howarth C."/>
            <person name="Imamovic A."/>
            <person name="Ireland A."/>
            <person name="Larimer J."/>
            <person name="McCowan C."/>
            <person name="Murphy C."/>
            <person name="Pearson M."/>
            <person name="Poon T.W."/>
            <person name="Priest M."/>
            <person name="Roberts A."/>
            <person name="Saif S."/>
            <person name="Shea T."/>
            <person name="Sykes S."/>
            <person name="Wortman J."/>
            <person name="Nusbaum C."/>
            <person name="Birren B."/>
        </authorList>
    </citation>
    <scope>NUCLEOTIDE SEQUENCE [LARGE SCALE GENOMIC DNA]</scope>
    <source>
        <strain evidence="2">NJM9701</strain>
    </source>
</reference>
<evidence type="ECO:0000256" key="1">
    <source>
        <dbReference type="SAM" id="MobiDB-lite"/>
    </source>
</evidence>
<dbReference type="InterPro" id="IPR000225">
    <property type="entry name" value="Armadillo"/>
</dbReference>
<dbReference type="eggNOG" id="ENOG502QQWF">
    <property type="taxonomic scope" value="Eukaryota"/>
</dbReference>
<dbReference type="SMART" id="SM00185">
    <property type="entry name" value="ARM"/>
    <property type="match status" value="9"/>
</dbReference>
<dbReference type="Gene3D" id="1.25.10.10">
    <property type="entry name" value="Leucine-rich Repeat Variant"/>
    <property type="match status" value="4"/>
</dbReference>